<dbReference type="EMBL" id="BJZT01000042">
    <property type="protein sequence ID" value="GEP01390.1"/>
    <property type="molecule type" value="Genomic_DNA"/>
</dbReference>
<sequence>MERVVIYGGTGGIGLATARRLRERGHPLHLVARDPARLETAAAKLGETGFTAGDVTDPDLFARVAEEAGDRLGGLVYAVGTINLAPLPKVTAETTIDDFRINALGAFLAVQSAVRALKAGAGEAGAGVVLFSTVAVAQGFAHHASVAMAKGAVEGLALSLAAELAPKIRVNVVAPSLTRTPLAEGITRNETLATGIAAMHALQRLGTAEDVAALASFLVSTEAAYITGQIIGVDGGRSRLRTKG</sequence>
<evidence type="ECO:0000313" key="4">
    <source>
        <dbReference type="Proteomes" id="UP000321258"/>
    </source>
</evidence>
<comment type="similarity">
    <text evidence="1">Belongs to the short-chain dehydrogenases/reductases (SDR) family.</text>
</comment>
<evidence type="ECO:0000256" key="2">
    <source>
        <dbReference type="ARBA" id="ARBA00023002"/>
    </source>
</evidence>
<dbReference type="Proteomes" id="UP000321258">
    <property type="component" value="Unassembled WGS sequence"/>
</dbReference>
<accession>A0A512IUL0</accession>
<dbReference type="Pfam" id="PF13561">
    <property type="entry name" value="adh_short_C2"/>
    <property type="match status" value="1"/>
</dbReference>
<evidence type="ECO:0000313" key="3">
    <source>
        <dbReference type="EMBL" id="GEP01390.1"/>
    </source>
</evidence>
<dbReference type="InterPro" id="IPR002347">
    <property type="entry name" value="SDR_fam"/>
</dbReference>
<dbReference type="PANTHER" id="PTHR43477:SF1">
    <property type="entry name" value="DIHYDROANTICAPSIN 7-DEHYDROGENASE"/>
    <property type="match status" value="1"/>
</dbReference>
<gene>
    <name evidence="3" type="ORF">MHA02_37770</name>
</gene>
<dbReference type="RefSeq" id="WP_147081644.1">
    <property type="nucleotide sequence ID" value="NZ_BJZT01000042.1"/>
</dbReference>
<dbReference type="InterPro" id="IPR036291">
    <property type="entry name" value="NAD(P)-bd_dom_sf"/>
</dbReference>
<dbReference type="CDD" id="cd05233">
    <property type="entry name" value="SDR_c"/>
    <property type="match status" value="1"/>
</dbReference>
<protein>
    <submittedName>
        <fullName evidence="3">Oxidoreductase</fullName>
    </submittedName>
</protein>
<keyword evidence="4" id="KW-1185">Reference proteome</keyword>
<dbReference type="GO" id="GO:0016491">
    <property type="term" value="F:oxidoreductase activity"/>
    <property type="evidence" value="ECO:0007669"/>
    <property type="project" value="UniProtKB-KW"/>
</dbReference>
<dbReference type="PANTHER" id="PTHR43477">
    <property type="entry name" value="DIHYDROANTICAPSIN 7-DEHYDROGENASE"/>
    <property type="match status" value="1"/>
</dbReference>
<comment type="caution">
    <text evidence="3">The sequence shown here is derived from an EMBL/GenBank/DDBJ whole genome shotgun (WGS) entry which is preliminary data.</text>
</comment>
<evidence type="ECO:0000256" key="1">
    <source>
        <dbReference type="ARBA" id="ARBA00006484"/>
    </source>
</evidence>
<organism evidence="3 4">
    <name type="scientific">Methylobacterium haplocladii</name>
    <dbReference type="NCBI Taxonomy" id="1176176"/>
    <lineage>
        <taxon>Bacteria</taxon>
        <taxon>Pseudomonadati</taxon>
        <taxon>Pseudomonadota</taxon>
        <taxon>Alphaproteobacteria</taxon>
        <taxon>Hyphomicrobiales</taxon>
        <taxon>Methylobacteriaceae</taxon>
        <taxon>Methylobacterium</taxon>
    </lineage>
</organism>
<dbReference type="Gene3D" id="3.40.50.720">
    <property type="entry name" value="NAD(P)-binding Rossmann-like Domain"/>
    <property type="match status" value="1"/>
</dbReference>
<keyword evidence="2" id="KW-0560">Oxidoreductase</keyword>
<dbReference type="SUPFAM" id="SSF51735">
    <property type="entry name" value="NAD(P)-binding Rossmann-fold domains"/>
    <property type="match status" value="1"/>
</dbReference>
<dbReference type="PRINTS" id="PR00081">
    <property type="entry name" value="GDHRDH"/>
</dbReference>
<reference evidence="3 4" key="1">
    <citation type="submission" date="2019-07" db="EMBL/GenBank/DDBJ databases">
        <title>Whole genome shotgun sequence of Methylobacterium haplocladii NBRC 107714.</title>
        <authorList>
            <person name="Hosoyama A."/>
            <person name="Uohara A."/>
            <person name="Ohji S."/>
            <person name="Ichikawa N."/>
        </authorList>
    </citation>
    <scope>NUCLEOTIDE SEQUENCE [LARGE SCALE GENOMIC DNA]</scope>
    <source>
        <strain evidence="3 4">NBRC 107714</strain>
    </source>
</reference>
<dbReference type="OrthoDB" id="9803333at2"/>
<dbReference type="AlphaFoldDB" id="A0A512IUL0"/>
<name>A0A512IUL0_9HYPH</name>
<dbReference type="InterPro" id="IPR051122">
    <property type="entry name" value="SDR_DHRS6-like"/>
</dbReference>
<proteinExistence type="inferred from homology"/>